<dbReference type="Gene3D" id="3.40.630.30">
    <property type="match status" value="1"/>
</dbReference>
<dbReference type="EMBL" id="VJZC01000122">
    <property type="protein sequence ID" value="MPY59154.1"/>
    <property type="molecule type" value="Genomic_DNA"/>
</dbReference>
<dbReference type="PANTHER" id="PTHR13947:SF37">
    <property type="entry name" value="LD18367P"/>
    <property type="match status" value="1"/>
</dbReference>
<keyword evidence="4" id="KW-1185">Reference proteome</keyword>
<accession>A0A5N8XIS1</accession>
<dbReference type="PROSITE" id="PS51186">
    <property type="entry name" value="GNAT"/>
    <property type="match status" value="1"/>
</dbReference>
<evidence type="ECO:0000313" key="3">
    <source>
        <dbReference type="EMBL" id="MPY59154.1"/>
    </source>
</evidence>
<comment type="caution">
    <text evidence="3">The sequence shown here is derived from an EMBL/GenBank/DDBJ whole genome shotgun (WGS) entry which is preliminary data.</text>
</comment>
<dbReference type="PANTHER" id="PTHR13947">
    <property type="entry name" value="GNAT FAMILY N-ACETYLTRANSFERASE"/>
    <property type="match status" value="1"/>
</dbReference>
<dbReference type="AlphaFoldDB" id="A0A5N8XIS1"/>
<dbReference type="InterPro" id="IPR050769">
    <property type="entry name" value="NAT_camello-type"/>
</dbReference>
<dbReference type="GO" id="GO:0008080">
    <property type="term" value="F:N-acetyltransferase activity"/>
    <property type="evidence" value="ECO:0007669"/>
    <property type="project" value="InterPro"/>
</dbReference>
<dbReference type="OrthoDB" id="4458954at2"/>
<dbReference type="SUPFAM" id="SSF55729">
    <property type="entry name" value="Acyl-CoA N-acyltransferases (Nat)"/>
    <property type="match status" value="1"/>
</dbReference>
<reference evidence="3 4" key="1">
    <citation type="submission" date="2019-07" db="EMBL/GenBank/DDBJ databases">
        <title>New species of Amycolatopsis and Streptomyces.</title>
        <authorList>
            <person name="Duangmal K."/>
            <person name="Teo W.F.A."/>
            <person name="Lipun K."/>
        </authorList>
    </citation>
    <scope>NUCLEOTIDE SEQUENCE [LARGE SCALE GENOMIC DNA]</scope>
    <source>
        <strain evidence="3 4">NBRC 106415</strain>
    </source>
</reference>
<dbReference type="InterPro" id="IPR000182">
    <property type="entry name" value="GNAT_dom"/>
</dbReference>
<proteinExistence type="predicted"/>
<name>A0A5N8XIS1_9ACTN</name>
<keyword evidence="1 3" id="KW-0808">Transferase</keyword>
<dbReference type="CDD" id="cd04301">
    <property type="entry name" value="NAT_SF"/>
    <property type="match status" value="1"/>
</dbReference>
<sequence length="157" mass="16585">MQGCVQALATVHAADRYPVDWPVDPEGWLTPRSMLDAWVAVDGSAVLGHLVLARPGEALALAVGLPSQRLVSVARLFVSAGARRRGVAARLLDKAIDVAEADGLRPVLEVEAGATAAINLYERAGWRYVGSSAADWITADGRVAQMHSYIAPSGDQT</sequence>
<dbReference type="Pfam" id="PF00583">
    <property type="entry name" value="Acetyltransf_1"/>
    <property type="match status" value="1"/>
</dbReference>
<protein>
    <submittedName>
        <fullName evidence="3">GNAT family N-acetyltransferase</fullName>
    </submittedName>
</protein>
<dbReference type="InterPro" id="IPR016181">
    <property type="entry name" value="Acyl_CoA_acyltransferase"/>
</dbReference>
<evidence type="ECO:0000259" key="2">
    <source>
        <dbReference type="PROSITE" id="PS51186"/>
    </source>
</evidence>
<feature type="domain" description="N-acetyltransferase" evidence="2">
    <location>
        <begin position="1"/>
        <end position="151"/>
    </location>
</feature>
<evidence type="ECO:0000313" key="4">
    <source>
        <dbReference type="Proteomes" id="UP000400924"/>
    </source>
</evidence>
<dbReference type="Proteomes" id="UP000400924">
    <property type="component" value="Unassembled WGS sequence"/>
</dbReference>
<gene>
    <name evidence="3" type="ORF">FNH08_18890</name>
</gene>
<organism evidence="3 4">
    <name type="scientific">Streptomyces spongiae</name>
    <dbReference type="NCBI Taxonomy" id="565072"/>
    <lineage>
        <taxon>Bacteria</taxon>
        <taxon>Bacillati</taxon>
        <taxon>Actinomycetota</taxon>
        <taxon>Actinomycetes</taxon>
        <taxon>Kitasatosporales</taxon>
        <taxon>Streptomycetaceae</taxon>
        <taxon>Streptomyces</taxon>
    </lineage>
</organism>
<evidence type="ECO:0000256" key="1">
    <source>
        <dbReference type="ARBA" id="ARBA00022679"/>
    </source>
</evidence>